<name>A0AC35GLQ6_9BILA</name>
<protein>
    <submittedName>
        <fullName evidence="2">G protein-coupled receptor</fullName>
    </submittedName>
</protein>
<proteinExistence type="predicted"/>
<organism evidence="1 2">
    <name type="scientific">Panagrolaimus sp. PS1159</name>
    <dbReference type="NCBI Taxonomy" id="55785"/>
    <lineage>
        <taxon>Eukaryota</taxon>
        <taxon>Metazoa</taxon>
        <taxon>Ecdysozoa</taxon>
        <taxon>Nematoda</taxon>
        <taxon>Chromadorea</taxon>
        <taxon>Rhabditida</taxon>
        <taxon>Tylenchina</taxon>
        <taxon>Panagrolaimomorpha</taxon>
        <taxon>Panagrolaimoidea</taxon>
        <taxon>Panagrolaimidae</taxon>
        <taxon>Panagrolaimus</taxon>
    </lineage>
</organism>
<reference evidence="2" key="1">
    <citation type="submission" date="2022-11" db="UniProtKB">
        <authorList>
            <consortium name="WormBaseParasite"/>
        </authorList>
    </citation>
    <scope>IDENTIFICATION</scope>
</reference>
<dbReference type="Proteomes" id="UP000887580">
    <property type="component" value="Unplaced"/>
</dbReference>
<evidence type="ECO:0000313" key="1">
    <source>
        <dbReference type="Proteomes" id="UP000887580"/>
    </source>
</evidence>
<evidence type="ECO:0000313" key="2">
    <source>
        <dbReference type="WBParaSite" id="PS1159_v2.g6598.t1"/>
    </source>
</evidence>
<dbReference type="WBParaSite" id="PS1159_v2.g6598.t1">
    <property type="protein sequence ID" value="PS1159_v2.g6598.t1"/>
    <property type="gene ID" value="PS1159_v2.g6598"/>
</dbReference>
<sequence length="154" mass="17521">MIKFILSNFASHFAILLNAALIWLIRTKSGAPLANYRKILYLGAIYDLIYAFLTAALQPQVIGVAEYYFVAIEGWAMLIGHPIANWAQMAQILLTYASMTIGCVQFIYRFFIICFNITMDWKTFTVSIIIAFAFPLYLTIYYFTSLNPGNNAEI</sequence>
<accession>A0AC35GLQ6</accession>